<keyword evidence="2" id="KW-1133">Transmembrane helix</keyword>
<proteinExistence type="predicted"/>
<dbReference type="Gene3D" id="1.10.287.70">
    <property type="match status" value="1"/>
</dbReference>
<sequence>MTRQIPSLTRRRYASPWRTLGVRASIAISLLVTAFALLWFDRDGLKDNIDGVVTFADTLYFTMITITTVGYGDIVPVTERARLIDAFLLTPIRLFIWLLFLGTAFDLLLKRVWERWRMTRIQEGLTGHVVIAGFGKNGSTAAAELLRLGLPPARLVAIDCTEEACANARDLGAAVMQGDASRDELLRAVNIERAERLIVSAGRDDTSILIVLSARKLNPTLPIAVTIREEDNEDIAHNAGATKVINPVAVTGRMLAEPV</sequence>
<comment type="subcellular location">
    <subcellularLocation>
        <location evidence="1">Cell membrane</location>
        <topology evidence="1">Multi-pass membrane protein</topology>
    </subcellularLocation>
</comment>
<dbReference type="EMBL" id="JAPDOB010000002">
    <property type="protein sequence ID" value="MCW3798820.1"/>
    <property type="molecule type" value="Genomic_DNA"/>
</dbReference>
<keyword evidence="4" id="KW-0407">Ion channel</keyword>
<dbReference type="RefSeq" id="WP_264883873.1">
    <property type="nucleotide sequence ID" value="NZ_JAPDOB010000002.1"/>
</dbReference>
<dbReference type="SUPFAM" id="SSF51735">
    <property type="entry name" value="NAD(P)-binding Rossmann-fold domains"/>
    <property type="match status" value="1"/>
</dbReference>
<keyword evidence="2" id="KW-0472">Membrane</keyword>
<dbReference type="Pfam" id="PF02254">
    <property type="entry name" value="TrkA_N"/>
    <property type="match status" value="1"/>
</dbReference>
<evidence type="ECO:0000313" key="5">
    <source>
        <dbReference type="Proteomes" id="UP001526246"/>
    </source>
</evidence>
<dbReference type="InterPro" id="IPR050721">
    <property type="entry name" value="Trk_Ktr_HKT_K-transport"/>
</dbReference>
<evidence type="ECO:0000256" key="1">
    <source>
        <dbReference type="ARBA" id="ARBA00004651"/>
    </source>
</evidence>
<evidence type="ECO:0000313" key="4">
    <source>
        <dbReference type="EMBL" id="MCW3798820.1"/>
    </source>
</evidence>
<protein>
    <submittedName>
        <fullName evidence="4">Potassium channel family protein</fullName>
    </submittedName>
</protein>
<dbReference type="GO" id="GO:0034220">
    <property type="term" value="P:monoatomic ion transmembrane transport"/>
    <property type="evidence" value="ECO:0007669"/>
    <property type="project" value="UniProtKB-KW"/>
</dbReference>
<dbReference type="Gene3D" id="3.40.50.720">
    <property type="entry name" value="NAD(P)-binding Rossmann-like Domain"/>
    <property type="match status" value="1"/>
</dbReference>
<dbReference type="PROSITE" id="PS51201">
    <property type="entry name" value="RCK_N"/>
    <property type="match status" value="1"/>
</dbReference>
<dbReference type="PANTHER" id="PTHR43833">
    <property type="entry name" value="POTASSIUM CHANNEL PROTEIN 2-RELATED-RELATED"/>
    <property type="match status" value="1"/>
</dbReference>
<comment type="caution">
    <text evidence="4">The sequence shown here is derived from an EMBL/GenBank/DDBJ whole genome shotgun (WGS) entry which is preliminary data.</text>
</comment>
<evidence type="ECO:0000259" key="3">
    <source>
        <dbReference type="PROSITE" id="PS51201"/>
    </source>
</evidence>
<feature type="domain" description="RCK N-terminal" evidence="3">
    <location>
        <begin position="126"/>
        <end position="250"/>
    </location>
</feature>
<dbReference type="InterPro" id="IPR036291">
    <property type="entry name" value="NAD(P)-bd_dom_sf"/>
</dbReference>
<keyword evidence="4" id="KW-0406">Ion transport</keyword>
<dbReference type="InterPro" id="IPR013099">
    <property type="entry name" value="K_chnl_dom"/>
</dbReference>
<organism evidence="4 5">
    <name type="scientific">Sphingomonas arvum</name>
    <dbReference type="NCBI Taxonomy" id="2992113"/>
    <lineage>
        <taxon>Bacteria</taxon>
        <taxon>Pseudomonadati</taxon>
        <taxon>Pseudomonadota</taxon>
        <taxon>Alphaproteobacteria</taxon>
        <taxon>Sphingomonadales</taxon>
        <taxon>Sphingomonadaceae</taxon>
        <taxon>Sphingomonas</taxon>
    </lineage>
</organism>
<dbReference type="PANTHER" id="PTHR43833:SF9">
    <property type="entry name" value="POTASSIUM CHANNEL PROTEIN YUGO-RELATED"/>
    <property type="match status" value="1"/>
</dbReference>
<keyword evidence="4" id="KW-0813">Transport</keyword>
<keyword evidence="2" id="KW-0812">Transmembrane</keyword>
<reference evidence="4 5" key="1">
    <citation type="submission" date="2022-10" db="EMBL/GenBank/DDBJ databases">
        <title>Sphingomonas sp.</title>
        <authorList>
            <person name="Jin C."/>
        </authorList>
    </citation>
    <scope>NUCLEOTIDE SEQUENCE [LARGE SCALE GENOMIC DNA]</scope>
    <source>
        <strain evidence="4 5">BN140010</strain>
    </source>
</reference>
<feature type="transmembrane region" description="Helical" evidence="2">
    <location>
        <begin position="92"/>
        <end position="109"/>
    </location>
</feature>
<feature type="transmembrane region" description="Helical" evidence="2">
    <location>
        <begin position="20"/>
        <end position="40"/>
    </location>
</feature>
<name>A0ABT3JJ87_9SPHN</name>
<keyword evidence="5" id="KW-1185">Reference proteome</keyword>
<dbReference type="Pfam" id="PF07885">
    <property type="entry name" value="Ion_trans_2"/>
    <property type="match status" value="1"/>
</dbReference>
<dbReference type="Proteomes" id="UP001526246">
    <property type="component" value="Unassembled WGS sequence"/>
</dbReference>
<feature type="transmembrane region" description="Helical" evidence="2">
    <location>
        <begin position="52"/>
        <end position="72"/>
    </location>
</feature>
<dbReference type="InterPro" id="IPR003148">
    <property type="entry name" value="RCK_N"/>
</dbReference>
<gene>
    <name evidence="4" type="ORF">OMW55_13475</name>
</gene>
<dbReference type="SUPFAM" id="SSF81324">
    <property type="entry name" value="Voltage-gated potassium channels"/>
    <property type="match status" value="1"/>
</dbReference>
<accession>A0ABT3JJ87</accession>
<evidence type="ECO:0000256" key="2">
    <source>
        <dbReference type="SAM" id="Phobius"/>
    </source>
</evidence>